<evidence type="ECO:0000313" key="1">
    <source>
        <dbReference type="EMBL" id="MBB5661066.1"/>
    </source>
</evidence>
<evidence type="ECO:0000313" key="2">
    <source>
        <dbReference type="Proteomes" id="UP000548978"/>
    </source>
</evidence>
<name>A0A7W9A440_9CAUL</name>
<dbReference type="AlphaFoldDB" id="A0A7W9A440"/>
<dbReference type="EMBL" id="JACIJB010000007">
    <property type="protein sequence ID" value="MBB5661066.1"/>
    <property type="molecule type" value="Genomic_DNA"/>
</dbReference>
<proteinExistence type="predicted"/>
<comment type="caution">
    <text evidence="1">The sequence shown here is derived from an EMBL/GenBank/DDBJ whole genome shotgun (WGS) entry which is preliminary data.</text>
</comment>
<organism evidence="1 2">
    <name type="scientific">Brevundimonas halotolerans</name>
    <dbReference type="NCBI Taxonomy" id="69670"/>
    <lineage>
        <taxon>Bacteria</taxon>
        <taxon>Pseudomonadati</taxon>
        <taxon>Pseudomonadota</taxon>
        <taxon>Alphaproteobacteria</taxon>
        <taxon>Caulobacterales</taxon>
        <taxon>Caulobacteraceae</taxon>
        <taxon>Brevundimonas</taxon>
    </lineage>
</organism>
<dbReference type="Proteomes" id="UP000548978">
    <property type="component" value="Unassembled WGS sequence"/>
</dbReference>
<accession>A0A7W9A440</accession>
<sequence length="117" mass="12861">MAGVGLFSLTCATPHPSGFACHLLSQGEKDREPATSSYDGRRLNAYPFQYPARFPQRSSRPGRRMMHAVRLPRPMPTEARFQTVQTIQTLFSKGTVQAMIHRNIVIVTGAGISAESG</sequence>
<keyword evidence="2" id="KW-1185">Reference proteome</keyword>
<dbReference type="RefSeq" id="WP_164462024.1">
    <property type="nucleotide sequence ID" value="NZ_JACIJB010000007.1"/>
</dbReference>
<protein>
    <submittedName>
        <fullName evidence="1">Uncharacterized protein</fullName>
    </submittedName>
</protein>
<gene>
    <name evidence="1" type="ORF">FHS65_001824</name>
</gene>
<reference evidence="1 2" key="1">
    <citation type="submission" date="2020-08" db="EMBL/GenBank/DDBJ databases">
        <title>Genomic Encyclopedia of Type Strains, Phase IV (KMG-IV): sequencing the most valuable type-strain genomes for metagenomic binning, comparative biology and taxonomic classification.</title>
        <authorList>
            <person name="Goeker M."/>
        </authorList>
    </citation>
    <scope>NUCLEOTIDE SEQUENCE [LARGE SCALE GENOMIC DNA]</scope>
    <source>
        <strain evidence="1 2">DSM 24448</strain>
    </source>
</reference>